<accession>A0A5D0R4A7</accession>
<evidence type="ECO:0000256" key="1">
    <source>
        <dbReference type="SAM" id="SignalP"/>
    </source>
</evidence>
<comment type="caution">
    <text evidence="2">The sequence shown here is derived from an EMBL/GenBank/DDBJ whole genome shotgun (WGS) entry which is preliminary data.</text>
</comment>
<dbReference type="Proteomes" id="UP000324358">
    <property type="component" value="Unassembled WGS sequence"/>
</dbReference>
<dbReference type="OrthoDB" id="1488700at2"/>
<proteinExistence type="predicted"/>
<evidence type="ECO:0000313" key="2">
    <source>
        <dbReference type="EMBL" id="TYB75404.1"/>
    </source>
</evidence>
<dbReference type="RefSeq" id="WP_066248780.1">
    <property type="nucleotide sequence ID" value="NZ_VSKL01000001.1"/>
</dbReference>
<keyword evidence="3" id="KW-1185">Reference proteome</keyword>
<dbReference type="EMBL" id="VSKL01000001">
    <property type="protein sequence ID" value="TYB75404.1"/>
    <property type="molecule type" value="Genomic_DNA"/>
</dbReference>
<evidence type="ECO:0000313" key="3">
    <source>
        <dbReference type="Proteomes" id="UP000324358"/>
    </source>
</evidence>
<keyword evidence="1" id="KW-0732">Signal</keyword>
<gene>
    <name evidence="2" type="ORF">ES675_04580</name>
</gene>
<organism evidence="2 3">
    <name type="scientific">Bizionia algoritergicola</name>
    <dbReference type="NCBI Taxonomy" id="291187"/>
    <lineage>
        <taxon>Bacteria</taxon>
        <taxon>Pseudomonadati</taxon>
        <taxon>Bacteroidota</taxon>
        <taxon>Flavobacteriia</taxon>
        <taxon>Flavobacteriales</taxon>
        <taxon>Flavobacteriaceae</taxon>
        <taxon>Bizionia</taxon>
    </lineage>
</organism>
<protein>
    <submittedName>
        <fullName evidence="2">DUF1566 domain-containing protein</fullName>
    </submittedName>
</protein>
<dbReference type="AlphaFoldDB" id="A0A5D0R4A7"/>
<feature type="signal peptide" evidence="1">
    <location>
        <begin position="1"/>
        <end position="20"/>
    </location>
</feature>
<feature type="chain" id="PRO_5023139239" evidence="1">
    <location>
        <begin position="21"/>
        <end position="362"/>
    </location>
</feature>
<reference evidence="2 3" key="1">
    <citation type="submission" date="2019-08" db="EMBL/GenBank/DDBJ databases">
        <title>Genomes of Antarctic Bizionia species.</title>
        <authorList>
            <person name="Bowman J.P."/>
        </authorList>
    </citation>
    <scope>NUCLEOTIDE SEQUENCE [LARGE SCALE GENOMIC DNA]</scope>
    <source>
        <strain evidence="2 3">APA-1</strain>
    </source>
</reference>
<name>A0A5D0R4A7_9FLAO</name>
<sequence length="362" mass="38619">MKTILQTLVFVLCISLTGYAQNAQQDFINYQGVASDSSGDPMTNATIAIQIALKFGSSTATASYIETHSVTTDASGVFSLQIGDGSAISGTYNTLNWGVDASYLTISLNGTEVGTTEMVAAPYALYAKKADESQTLTNVITFGNSANGQIKDVVDPTNNQDAATKIYVDNQIDLKIAAFDARLTDIETNLADLDTRLSALEPVTIGQYREGGIVIWIDGTGEHGLVCAVEDQSAGIQWYNGSNITTGATDYTDGSSNTDAIIAAQGPVETDYAAGLARAYSGGGYNDWFLPSPAQLEFMDNNKAIINSKSLLHNGTELSAIYYYWSSRETASDTGIIWSFSDGNGYNSFKSSTYGVRAIRAF</sequence>